<protein>
    <submittedName>
        <fullName evidence="1">Uncharacterized protein</fullName>
    </submittedName>
</protein>
<sequence>MVDFLIVYKVFFELDDSLNIFKSLWFNLVEILEKDFFSKRLS</sequence>
<organism evidence="1">
    <name type="scientific">Prochlorococcus marinus str. P0902-H212</name>
    <dbReference type="NCBI Taxonomy" id="1620696"/>
    <lineage>
        <taxon>Bacteria</taxon>
        <taxon>Bacillati</taxon>
        <taxon>Cyanobacteriota</taxon>
        <taxon>Cyanophyceae</taxon>
        <taxon>Synechococcales</taxon>
        <taxon>Prochlorococcaceae</taxon>
        <taxon>Prochlorococcus</taxon>
    </lineage>
</organism>
<accession>A0A0D5A2S8</accession>
<reference evidence="1" key="1">
    <citation type="submission" date="2014-06" db="EMBL/GenBank/DDBJ databases">
        <authorList>
            <person name="Berube P.M."/>
        </authorList>
    </citation>
    <scope>NUCLEOTIDE SEQUENCE</scope>
    <source>
        <strain evidence="1">P0902-H212</strain>
    </source>
</reference>
<dbReference type="AlphaFoldDB" id="A0A0D5A2S8"/>
<evidence type="ECO:0000313" key="1">
    <source>
        <dbReference type="EMBL" id="AJW30709.1"/>
    </source>
</evidence>
<name>A0A0D5A2S8_PROMR</name>
<proteinExistence type="predicted"/>
<gene>
    <name evidence="1" type="ORF">FA02_0446</name>
</gene>
<dbReference type="EMBL" id="KJ947870">
    <property type="protein sequence ID" value="AJW30709.1"/>
    <property type="molecule type" value="Genomic_DNA"/>
</dbReference>